<dbReference type="EMBL" id="VOIH02000001">
    <property type="protein sequence ID" value="KAF3455988.1"/>
    <property type="molecule type" value="Genomic_DNA"/>
</dbReference>
<dbReference type="PANTHER" id="PTHR31225">
    <property type="entry name" value="OS04G0344100 PROTEIN-RELATED"/>
    <property type="match status" value="1"/>
</dbReference>
<evidence type="ECO:0000313" key="6">
    <source>
        <dbReference type="Proteomes" id="UP000796880"/>
    </source>
</evidence>
<dbReference type="AlphaFoldDB" id="A0A8K0HPY3"/>
<keyword evidence="2" id="KW-0479">Metal-binding</keyword>
<dbReference type="InterPro" id="IPR005630">
    <property type="entry name" value="Terpene_synthase_metal-bd"/>
</dbReference>
<keyword evidence="3" id="KW-0456">Lyase</keyword>
<dbReference type="PANTHER" id="PTHR31225:SF221">
    <property type="entry name" value="(-)-GERMACRENE D SYNTHASE"/>
    <property type="match status" value="1"/>
</dbReference>
<dbReference type="GO" id="GO:0010333">
    <property type="term" value="F:terpene synthase activity"/>
    <property type="evidence" value="ECO:0007669"/>
    <property type="project" value="InterPro"/>
</dbReference>
<evidence type="ECO:0000259" key="4">
    <source>
        <dbReference type="Pfam" id="PF03936"/>
    </source>
</evidence>
<name>A0A8K0HPY3_9ROSA</name>
<evidence type="ECO:0000256" key="3">
    <source>
        <dbReference type="ARBA" id="ARBA00023239"/>
    </source>
</evidence>
<dbReference type="SUPFAM" id="SSF48576">
    <property type="entry name" value="Terpenoid synthases"/>
    <property type="match status" value="1"/>
</dbReference>
<dbReference type="GO" id="GO:0000287">
    <property type="term" value="F:magnesium ion binding"/>
    <property type="evidence" value="ECO:0007669"/>
    <property type="project" value="InterPro"/>
</dbReference>
<comment type="cofactor">
    <cofactor evidence="1">
        <name>Mg(2+)</name>
        <dbReference type="ChEBI" id="CHEBI:18420"/>
    </cofactor>
</comment>
<evidence type="ECO:0000313" key="5">
    <source>
        <dbReference type="EMBL" id="KAF3455988.1"/>
    </source>
</evidence>
<reference evidence="5" key="1">
    <citation type="submission" date="2020-03" db="EMBL/GenBank/DDBJ databases">
        <title>A high-quality chromosome-level genome assembly of a woody plant with both climbing and erect habits, Rhamnella rubrinervis.</title>
        <authorList>
            <person name="Lu Z."/>
            <person name="Yang Y."/>
            <person name="Zhu X."/>
            <person name="Sun Y."/>
        </authorList>
    </citation>
    <scope>NUCLEOTIDE SEQUENCE</scope>
    <source>
        <strain evidence="5">BYM</strain>
        <tissue evidence="5">Leaf</tissue>
    </source>
</reference>
<dbReference type="Pfam" id="PF03936">
    <property type="entry name" value="Terpene_synth_C"/>
    <property type="match status" value="1"/>
</dbReference>
<proteinExistence type="predicted"/>
<protein>
    <recommendedName>
        <fullName evidence="4">Terpene synthase metal-binding domain-containing protein</fullName>
    </recommendedName>
</protein>
<dbReference type="InterPro" id="IPR008949">
    <property type="entry name" value="Isoprenoid_synthase_dom_sf"/>
</dbReference>
<organism evidence="5 6">
    <name type="scientific">Rhamnella rubrinervis</name>
    <dbReference type="NCBI Taxonomy" id="2594499"/>
    <lineage>
        <taxon>Eukaryota</taxon>
        <taxon>Viridiplantae</taxon>
        <taxon>Streptophyta</taxon>
        <taxon>Embryophyta</taxon>
        <taxon>Tracheophyta</taxon>
        <taxon>Spermatophyta</taxon>
        <taxon>Magnoliopsida</taxon>
        <taxon>eudicotyledons</taxon>
        <taxon>Gunneridae</taxon>
        <taxon>Pentapetalae</taxon>
        <taxon>rosids</taxon>
        <taxon>fabids</taxon>
        <taxon>Rosales</taxon>
        <taxon>Rhamnaceae</taxon>
        <taxon>rhamnoid group</taxon>
        <taxon>Rhamneae</taxon>
        <taxon>Rhamnella</taxon>
    </lineage>
</organism>
<evidence type="ECO:0000256" key="2">
    <source>
        <dbReference type="ARBA" id="ARBA00022723"/>
    </source>
</evidence>
<dbReference type="GO" id="GO:0016114">
    <property type="term" value="P:terpenoid biosynthetic process"/>
    <property type="evidence" value="ECO:0007669"/>
    <property type="project" value="InterPro"/>
</dbReference>
<dbReference type="Gene3D" id="1.10.600.10">
    <property type="entry name" value="Farnesyl Diphosphate Synthase"/>
    <property type="match status" value="1"/>
</dbReference>
<comment type="caution">
    <text evidence="5">The sequence shown here is derived from an EMBL/GenBank/DDBJ whole genome shotgun (WGS) entry which is preliminary data.</text>
</comment>
<sequence length="141" mass="15814">MELPLGWCGYSLLTTTSFLGMGDITTKEVFHWVSNAPRIVKASSTICRLMDDHKFVQGHNKGHGDSASSVECYMNKHGVSEEEAFDELRKQVVDAWKDINLECVEPRDVPMALLIRPVNLATVMDGFFTRTVMATFMLLVS</sequence>
<feature type="domain" description="Terpene synthase metal-binding" evidence="4">
    <location>
        <begin position="8"/>
        <end position="98"/>
    </location>
</feature>
<evidence type="ECO:0000256" key="1">
    <source>
        <dbReference type="ARBA" id="ARBA00001946"/>
    </source>
</evidence>
<dbReference type="InterPro" id="IPR050148">
    <property type="entry name" value="Terpene_synthase-like"/>
</dbReference>
<dbReference type="OrthoDB" id="1877784at2759"/>
<accession>A0A8K0HPY3</accession>
<keyword evidence="6" id="KW-1185">Reference proteome</keyword>
<gene>
    <name evidence="5" type="ORF">FNV43_RR00631</name>
</gene>
<dbReference type="Proteomes" id="UP000796880">
    <property type="component" value="Unassembled WGS sequence"/>
</dbReference>